<dbReference type="Gene3D" id="3.40.605.10">
    <property type="entry name" value="Aldehyde Dehydrogenase, Chain A, domain 1"/>
    <property type="match status" value="1"/>
</dbReference>
<dbReference type="PIRSF" id="PIRSF036492">
    <property type="entry name" value="ALDH"/>
    <property type="match status" value="1"/>
</dbReference>
<dbReference type="InterPro" id="IPR029510">
    <property type="entry name" value="Ald_DH_CS_GLU"/>
</dbReference>
<evidence type="ECO:0000259" key="6">
    <source>
        <dbReference type="Pfam" id="PF00171"/>
    </source>
</evidence>
<dbReference type="PANTHER" id="PTHR43570:SF16">
    <property type="entry name" value="ALDEHYDE DEHYDROGENASE TYPE III, ISOFORM Q"/>
    <property type="match status" value="1"/>
</dbReference>
<comment type="similarity">
    <text evidence="1 3 5">Belongs to the aldehyde dehydrogenase family.</text>
</comment>
<dbReference type="CDD" id="cd07136">
    <property type="entry name" value="ALDH_YwdH-P39616"/>
    <property type="match status" value="1"/>
</dbReference>
<dbReference type="InterPro" id="IPR012394">
    <property type="entry name" value="Aldehyde_DH_NAD(P)"/>
</dbReference>
<reference evidence="7 8" key="1">
    <citation type="submission" date="2024-02" db="EMBL/GenBank/DDBJ databases">
        <title>Bacteria isolated from the canopy kelp, Nereocystis luetkeana.</title>
        <authorList>
            <person name="Pfister C.A."/>
            <person name="Younker I.T."/>
            <person name="Light S.H."/>
        </authorList>
    </citation>
    <scope>NUCLEOTIDE SEQUENCE [LARGE SCALE GENOMIC DNA]</scope>
    <source>
        <strain evidence="7 8">TI.2.07</strain>
    </source>
</reference>
<feature type="active site" evidence="4">
    <location>
        <position position="210"/>
    </location>
</feature>
<name>A0ABU9HBA6_9GAMM</name>
<dbReference type="RefSeq" id="WP_341627745.1">
    <property type="nucleotide sequence ID" value="NZ_JBAKBA010000016.1"/>
</dbReference>
<protein>
    <recommendedName>
        <fullName evidence="3">Aldehyde dehydrogenase</fullName>
    </recommendedName>
</protein>
<dbReference type="PANTHER" id="PTHR43570">
    <property type="entry name" value="ALDEHYDE DEHYDROGENASE"/>
    <property type="match status" value="1"/>
</dbReference>
<dbReference type="EMBL" id="JBAKBA010000016">
    <property type="protein sequence ID" value="MEL0659162.1"/>
    <property type="molecule type" value="Genomic_DNA"/>
</dbReference>
<keyword evidence="2 3" id="KW-0560">Oxidoreductase</keyword>
<evidence type="ECO:0000256" key="3">
    <source>
        <dbReference type="PIRNR" id="PIRNR036492"/>
    </source>
</evidence>
<evidence type="ECO:0000313" key="8">
    <source>
        <dbReference type="Proteomes" id="UP001366060"/>
    </source>
</evidence>
<accession>A0ABU9HBA6</accession>
<evidence type="ECO:0000313" key="7">
    <source>
        <dbReference type="EMBL" id="MEL0659162.1"/>
    </source>
</evidence>
<sequence>MNKYEQSIQEQRDFFIAHLPFSFDYRKQQLISLKEAIQYYQKDLNEALALDLGKPEFESYMTEIGLVLHEIDLVVKQLKHWMKPKKVKSPLFIQPAKSYIHPSPLGVCLIISPFNYPVSLTLSPLIAALSAGNCCTIKTSELTPNVSLVLKKLIESTFAANYVNCINGGVEEVTALLAQKFDHIFFTGSTEVGKLVMKQAAEHLTPVTLELGGKSPCIVCADANIDIAVKRIVYGKMLNAGQTCIASDYVLVDDSVKDLFLTKIAQRIESIYGKDASESEDFGRIVNKKHASRISELIDLDKVIVGGQVDVERRYIAPTVMANVTLNDPIMQQEIFGPVLPVISFSELDDVLTIIDQLSDHPLAAYIFSEDKQVQHLLLSKIQAGGVVVNHCLQHAANPNLPFGGVGNSGIGRYHGKFGFDCFSHQKSVLKAATWLDLSFVYPPYKGKLSMLKKLLK</sequence>
<organism evidence="7 8">
    <name type="scientific">Psychromonas arctica</name>
    <dbReference type="NCBI Taxonomy" id="168275"/>
    <lineage>
        <taxon>Bacteria</taxon>
        <taxon>Pseudomonadati</taxon>
        <taxon>Pseudomonadota</taxon>
        <taxon>Gammaproteobacteria</taxon>
        <taxon>Alteromonadales</taxon>
        <taxon>Psychromonadaceae</taxon>
        <taxon>Psychromonas</taxon>
    </lineage>
</organism>
<proteinExistence type="inferred from homology"/>
<dbReference type="SUPFAM" id="SSF53720">
    <property type="entry name" value="ALDH-like"/>
    <property type="match status" value="1"/>
</dbReference>
<dbReference type="Proteomes" id="UP001366060">
    <property type="component" value="Unassembled WGS sequence"/>
</dbReference>
<dbReference type="InterPro" id="IPR016163">
    <property type="entry name" value="Ald_DH_C"/>
</dbReference>
<evidence type="ECO:0000256" key="4">
    <source>
        <dbReference type="PROSITE-ProRule" id="PRU10007"/>
    </source>
</evidence>
<feature type="domain" description="Aldehyde dehydrogenase" evidence="6">
    <location>
        <begin position="22"/>
        <end position="429"/>
    </location>
</feature>
<dbReference type="InterPro" id="IPR016162">
    <property type="entry name" value="Ald_DH_N"/>
</dbReference>
<dbReference type="Gene3D" id="3.40.309.10">
    <property type="entry name" value="Aldehyde Dehydrogenase, Chain A, domain 2"/>
    <property type="match status" value="1"/>
</dbReference>
<dbReference type="InterPro" id="IPR016161">
    <property type="entry name" value="Ald_DH/histidinol_DH"/>
</dbReference>
<dbReference type="PROSITE" id="PS00687">
    <property type="entry name" value="ALDEHYDE_DEHYDR_GLU"/>
    <property type="match status" value="1"/>
</dbReference>
<evidence type="ECO:0000256" key="5">
    <source>
        <dbReference type="RuleBase" id="RU003345"/>
    </source>
</evidence>
<dbReference type="Pfam" id="PF00171">
    <property type="entry name" value="Aldedh"/>
    <property type="match status" value="1"/>
</dbReference>
<comment type="caution">
    <text evidence="7">The sequence shown here is derived from an EMBL/GenBank/DDBJ whole genome shotgun (WGS) entry which is preliminary data.</text>
</comment>
<evidence type="ECO:0000256" key="2">
    <source>
        <dbReference type="ARBA" id="ARBA00023002"/>
    </source>
</evidence>
<gene>
    <name evidence="7" type="ORF">V6255_08415</name>
</gene>
<evidence type="ECO:0000256" key="1">
    <source>
        <dbReference type="ARBA" id="ARBA00009986"/>
    </source>
</evidence>
<dbReference type="InterPro" id="IPR015590">
    <property type="entry name" value="Aldehyde_DH_dom"/>
</dbReference>
<keyword evidence="8" id="KW-1185">Reference proteome</keyword>